<reference evidence="2" key="1">
    <citation type="journal article" date="2024" name="Proc. Natl. Acad. Sci. U.S.A.">
        <title>Extraordinary preservation of gene collinearity over three hundred million years revealed in homosporous lycophytes.</title>
        <authorList>
            <person name="Li C."/>
            <person name="Wickell D."/>
            <person name="Kuo L.Y."/>
            <person name="Chen X."/>
            <person name="Nie B."/>
            <person name="Liao X."/>
            <person name="Peng D."/>
            <person name="Ji J."/>
            <person name="Jenkins J."/>
            <person name="Williams M."/>
            <person name="Shu S."/>
            <person name="Plott C."/>
            <person name="Barry K."/>
            <person name="Rajasekar S."/>
            <person name="Grimwood J."/>
            <person name="Han X."/>
            <person name="Sun S."/>
            <person name="Hou Z."/>
            <person name="He W."/>
            <person name="Dai G."/>
            <person name="Sun C."/>
            <person name="Schmutz J."/>
            <person name="Leebens-Mack J.H."/>
            <person name="Li F.W."/>
            <person name="Wang L."/>
        </authorList>
    </citation>
    <scope>NUCLEOTIDE SEQUENCE [LARGE SCALE GENOMIC DNA]</scope>
    <source>
        <strain evidence="2">cv. PW_Plant_1</strain>
    </source>
</reference>
<name>A0ACC2BIS0_DIPCM</name>
<dbReference type="EMBL" id="CM055106">
    <property type="protein sequence ID" value="KAJ7529664.1"/>
    <property type="molecule type" value="Genomic_DNA"/>
</dbReference>
<protein>
    <submittedName>
        <fullName evidence="1">Uncharacterized protein</fullName>
    </submittedName>
</protein>
<evidence type="ECO:0000313" key="2">
    <source>
        <dbReference type="Proteomes" id="UP001162992"/>
    </source>
</evidence>
<keyword evidence="2" id="KW-1185">Reference proteome</keyword>
<evidence type="ECO:0000313" key="1">
    <source>
        <dbReference type="EMBL" id="KAJ7529664.1"/>
    </source>
</evidence>
<gene>
    <name evidence="1" type="ORF">O6H91_15G061100</name>
</gene>
<organism evidence="1 2">
    <name type="scientific">Diphasiastrum complanatum</name>
    <name type="common">Issler's clubmoss</name>
    <name type="synonym">Lycopodium complanatum</name>
    <dbReference type="NCBI Taxonomy" id="34168"/>
    <lineage>
        <taxon>Eukaryota</taxon>
        <taxon>Viridiplantae</taxon>
        <taxon>Streptophyta</taxon>
        <taxon>Embryophyta</taxon>
        <taxon>Tracheophyta</taxon>
        <taxon>Lycopodiopsida</taxon>
        <taxon>Lycopodiales</taxon>
        <taxon>Lycopodiaceae</taxon>
        <taxon>Lycopodioideae</taxon>
        <taxon>Diphasiastrum</taxon>
    </lineage>
</organism>
<accession>A0ACC2BIS0</accession>
<sequence>MMVSSSRHDEAIVAARRQKMEEPFEKNGSRIAQTSRLNFADQTLKSCNAQTVKAVGSNIGLKPSSGEIVAASKRQKIGEVHEKNGCSRGQGSRPSAGVFDDGHESEEDGGPITFRRSSVLSKTKADMQKGGTSKDTSSIGEENSVSKLAKSEMRLHAKNLASTLGAAVSCPNTGTLLDPVIDSHSKQPKSTSTLPSNPLPQKKSSISSAVFSNNGGGKSTSVSVNPNSSGPKTMRTPSGFSGHSENNTASVSESKSVPDHLMHISSNELQDSLQEKAPRVLSGTTIRQSLKRSSMEQALNNTHSSEVSIVAMTKDSDEVKSVLPHVKSSSNYENDDIDSDEDKPLSSRLAASSLVPTKEIATLRKSTAFMLESSAKMISLEEENSGSEDDKPLSERLLSYKAATARPSLIDSIGRNGHFKDVCDKLGKPSKLACAKDASDDESDDDKPLSQRLNPKVSMKAVGLGTVHSGKDLNDEKPLSEKIVENASMKLQKKEMISKFSNKKRPHDQNSVPASAAKKLKVSPETAKLQVKHRLEVPSDDEDEVPLSKRIPQSFSTNKPVITKKVSSGVTIATKKVLEARRAKTGQMKKALTTKSRISMPKGAPGSGGGQKWTTLEHNGVIFPPPYQVHGIKMLYDGKPVDLTPEQEEVATMFAVMKDTDYASKPKFISNFWSDWKQILGLNHIIKKLEHCDFTPIYEWHLREKEKKKSMSALEKKRIKEEKLNLEEKYMWALVDGVKEKVGNFRVEPPGLFRGRGEHPKMGKLKKRIFPENIVINVGKDAPIPDCPMPGHRWKEVRRDNTVTWLAYWNDPINSKEFKYVFLAPSSSLKGQSDKEKYEKSRKLKDYIEDIRKTYTKGFSSSDSIRRQIAVATYLIDRLALRAGNEKDDDEADTVGCCSLKVEHVSLIPPHSLEFDFLGKDSIRYFNTVEVEERVYKAIGDFKKSKKDGDDLFDKLDTSKLNAHLKEIMPGLTAKVFRTYNASITLDTQLQSANGDTVTEKIAAYQGANKEVAILCNHQRSVSKSHSAQMERLESKMAELEALRVELKRDLDRARKGKPPLKDADGKSKRNQTPEALQKKIDQTDQKIEKMKLDMRIKDDLKTVALGTSKINYMDPRITVAWCKRHEVPIEKIFNKSLLAKFSWAMDVEPDFRF</sequence>
<comment type="caution">
    <text evidence="1">The sequence shown here is derived from an EMBL/GenBank/DDBJ whole genome shotgun (WGS) entry which is preliminary data.</text>
</comment>
<dbReference type="Proteomes" id="UP001162992">
    <property type="component" value="Chromosome 15"/>
</dbReference>
<proteinExistence type="predicted"/>